<reference evidence="2" key="1">
    <citation type="submission" date="2025-08" db="UniProtKB">
        <authorList>
            <consortium name="Ensembl"/>
        </authorList>
    </citation>
    <scope>IDENTIFICATION</scope>
</reference>
<protein>
    <recommendedName>
        <fullName evidence="4">Lysozyme</fullName>
    </recommendedName>
</protein>
<feature type="chain" id="PRO_5017378645" description="Lysozyme" evidence="1">
    <location>
        <begin position="22"/>
        <end position="113"/>
    </location>
</feature>
<organism evidence="2 3">
    <name type="scientific">Poecilia mexicana</name>
    <dbReference type="NCBI Taxonomy" id="48701"/>
    <lineage>
        <taxon>Eukaryota</taxon>
        <taxon>Metazoa</taxon>
        <taxon>Chordata</taxon>
        <taxon>Craniata</taxon>
        <taxon>Vertebrata</taxon>
        <taxon>Euteleostomi</taxon>
        <taxon>Actinopterygii</taxon>
        <taxon>Neopterygii</taxon>
        <taxon>Teleostei</taxon>
        <taxon>Neoteleostei</taxon>
        <taxon>Acanthomorphata</taxon>
        <taxon>Ovalentaria</taxon>
        <taxon>Atherinomorphae</taxon>
        <taxon>Cyprinodontiformes</taxon>
        <taxon>Poeciliidae</taxon>
        <taxon>Poeciliinae</taxon>
        <taxon>Poecilia</taxon>
    </lineage>
</organism>
<dbReference type="SUPFAM" id="SSF53955">
    <property type="entry name" value="Lysozyme-like"/>
    <property type="match status" value="1"/>
</dbReference>
<evidence type="ECO:0000313" key="3">
    <source>
        <dbReference type="Proteomes" id="UP000261480"/>
    </source>
</evidence>
<dbReference type="Proteomes" id="UP000261480">
    <property type="component" value="Unplaced"/>
</dbReference>
<dbReference type="Ensembl" id="ENSPMET00000012051.1">
    <property type="protein sequence ID" value="ENSPMEP00000002721.1"/>
    <property type="gene ID" value="ENSPMEG00000003771.1"/>
</dbReference>
<keyword evidence="1" id="KW-0732">Signal</keyword>
<reference evidence="2" key="2">
    <citation type="submission" date="2025-09" db="UniProtKB">
        <authorList>
            <consortium name="Ensembl"/>
        </authorList>
    </citation>
    <scope>IDENTIFICATION</scope>
</reference>
<evidence type="ECO:0000313" key="2">
    <source>
        <dbReference type="Ensembl" id="ENSPMEP00000002721.1"/>
    </source>
</evidence>
<dbReference type="InterPro" id="IPR023346">
    <property type="entry name" value="Lysozyme-like_dom_sf"/>
</dbReference>
<name>A0A3B3WIS8_9TELE</name>
<evidence type="ECO:0000256" key="1">
    <source>
        <dbReference type="SAM" id="SignalP"/>
    </source>
</evidence>
<sequence>MKLGLLVVLVLAAVLPNLSESRIVSKCELKDKLAEAINKTRGYETTAASASYGIFQLSDGYFCDSGNHLSRNLCQKSCTGEFITPKQIKNKESTHCPPVMLLIVPFPLLRLHR</sequence>
<dbReference type="Gene3D" id="1.10.530.10">
    <property type="match status" value="1"/>
</dbReference>
<proteinExistence type="predicted"/>
<feature type="signal peptide" evidence="1">
    <location>
        <begin position="1"/>
        <end position="21"/>
    </location>
</feature>
<dbReference type="AlphaFoldDB" id="A0A3B3WIS8"/>
<evidence type="ECO:0008006" key="4">
    <source>
        <dbReference type="Google" id="ProtNLM"/>
    </source>
</evidence>
<keyword evidence="3" id="KW-1185">Reference proteome</keyword>
<accession>A0A3B3WIS8</accession>